<keyword evidence="2" id="KW-1185">Reference proteome</keyword>
<dbReference type="STRING" id="634771.SAMN04488128_102290"/>
<proteinExistence type="predicted"/>
<evidence type="ECO:0000313" key="2">
    <source>
        <dbReference type="Proteomes" id="UP000190367"/>
    </source>
</evidence>
<organism evidence="1 2">
    <name type="scientific">Chitinophaga eiseniae</name>
    <dbReference type="NCBI Taxonomy" id="634771"/>
    <lineage>
        <taxon>Bacteria</taxon>
        <taxon>Pseudomonadati</taxon>
        <taxon>Bacteroidota</taxon>
        <taxon>Chitinophagia</taxon>
        <taxon>Chitinophagales</taxon>
        <taxon>Chitinophagaceae</taxon>
        <taxon>Chitinophaga</taxon>
    </lineage>
</organism>
<accession>A0A1T4QCI0</accession>
<protein>
    <submittedName>
        <fullName evidence="1">Uncharacterized protein</fullName>
    </submittedName>
</protein>
<dbReference type="Proteomes" id="UP000190367">
    <property type="component" value="Unassembled WGS sequence"/>
</dbReference>
<dbReference type="EMBL" id="FUWZ01000002">
    <property type="protein sequence ID" value="SKA01251.1"/>
    <property type="molecule type" value="Genomic_DNA"/>
</dbReference>
<reference evidence="2" key="1">
    <citation type="submission" date="2017-02" db="EMBL/GenBank/DDBJ databases">
        <authorList>
            <person name="Varghese N."/>
            <person name="Submissions S."/>
        </authorList>
    </citation>
    <scope>NUCLEOTIDE SEQUENCE [LARGE SCALE GENOMIC DNA]</scope>
    <source>
        <strain evidence="2">DSM 22224</strain>
    </source>
</reference>
<evidence type="ECO:0000313" key="1">
    <source>
        <dbReference type="EMBL" id="SKA01251.1"/>
    </source>
</evidence>
<dbReference type="AlphaFoldDB" id="A0A1T4QCI0"/>
<sequence>MGNFNILALNLYMKYNIPLTQGKESFNKG</sequence>
<name>A0A1T4QCI0_9BACT</name>
<gene>
    <name evidence="1" type="ORF">SAMN04488128_102290</name>
</gene>